<dbReference type="AlphaFoldDB" id="A0A9Q0L5F4"/>
<proteinExistence type="predicted"/>
<dbReference type="GO" id="GO:0140664">
    <property type="term" value="F:ATP-dependent DNA damage sensor activity"/>
    <property type="evidence" value="ECO:0007669"/>
    <property type="project" value="InterPro"/>
</dbReference>
<dbReference type="InterPro" id="IPR020588">
    <property type="entry name" value="RecA_ATP-bd"/>
</dbReference>
<dbReference type="PANTHER" id="PTHR46487">
    <property type="entry name" value="DNA REPAIR PROTEIN XRCC3"/>
    <property type="match status" value="1"/>
</dbReference>
<sequence length="364" mass="41503">MNSNSLLNPLNFEKFTLFNFLDGKISKEIIDEFESKGFTPSQILLQSNFGLFEDDKIKLKKEDIQKLLYTLSINICGIPKTLSEIIDSENEKKILFTTNDNIIDKAIGGGFSIDFGLCEIAGEAGTGKTQFCLHLLSCLPKNCFAFYVSTEHSTQIERLSEIAKENLEENNQNELTDLFNRIYVNNEIHKESQLNELIFHQIPNLCDRVKLVIIDSIASIFRSQTDIIKRSSSLLKISNFCKYLSKQFGVVFIFVNQVTSIIQSETNPFLIRIPNTGIMFSPPNQNSPFKPSLGLVWSNCINSRIMLYKTSKNYSSNENLINQKNEEQINENFERIRKLEIVFSPILSNNSCNFLITKKGLKGI</sequence>
<dbReference type="GO" id="GO:0045003">
    <property type="term" value="P:double-strand break repair via synthesis-dependent strand annealing"/>
    <property type="evidence" value="ECO:0007669"/>
    <property type="project" value="TreeGrafter"/>
</dbReference>
<evidence type="ECO:0000313" key="2">
    <source>
        <dbReference type="EMBL" id="KAJ5066286.1"/>
    </source>
</evidence>
<dbReference type="PANTHER" id="PTHR46487:SF1">
    <property type="entry name" value="DNA REPAIR PROTEIN XRCC3"/>
    <property type="match status" value="1"/>
</dbReference>
<organism evidence="2 3">
    <name type="scientific">Anaeramoeba ignava</name>
    <name type="common">Anaerobic marine amoeba</name>
    <dbReference type="NCBI Taxonomy" id="1746090"/>
    <lineage>
        <taxon>Eukaryota</taxon>
        <taxon>Metamonada</taxon>
        <taxon>Anaeramoebidae</taxon>
        <taxon>Anaeramoeba</taxon>
    </lineage>
</organism>
<evidence type="ECO:0000259" key="1">
    <source>
        <dbReference type="PROSITE" id="PS50162"/>
    </source>
</evidence>
<name>A0A9Q0L5F4_ANAIG</name>
<comment type="caution">
    <text evidence="2">The sequence shown here is derived from an EMBL/GenBank/DDBJ whole genome shotgun (WGS) entry which is preliminary data.</text>
</comment>
<dbReference type="OMA" id="PCLGLQW"/>
<dbReference type="SUPFAM" id="SSF52540">
    <property type="entry name" value="P-loop containing nucleoside triphosphate hydrolases"/>
    <property type="match status" value="1"/>
</dbReference>
<evidence type="ECO:0000313" key="3">
    <source>
        <dbReference type="Proteomes" id="UP001149090"/>
    </source>
</evidence>
<gene>
    <name evidence="2" type="ORF">M0811_03619</name>
</gene>
<dbReference type="Pfam" id="PF08423">
    <property type="entry name" value="Rad51"/>
    <property type="match status" value="1"/>
</dbReference>
<dbReference type="PROSITE" id="PS50162">
    <property type="entry name" value="RECA_2"/>
    <property type="match status" value="1"/>
</dbReference>
<accession>A0A9Q0L5F4</accession>
<dbReference type="GO" id="GO:0033065">
    <property type="term" value="C:Rad51C-XRCC3 complex"/>
    <property type="evidence" value="ECO:0007669"/>
    <property type="project" value="TreeGrafter"/>
</dbReference>
<dbReference type="InterPro" id="IPR013632">
    <property type="entry name" value="Rad51_C"/>
</dbReference>
<dbReference type="InterPro" id="IPR027417">
    <property type="entry name" value="P-loop_NTPase"/>
</dbReference>
<dbReference type="GO" id="GO:0090656">
    <property type="term" value="P:t-circle formation"/>
    <property type="evidence" value="ECO:0007669"/>
    <property type="project" value="TreeGrafter"/>
</dbReference>
<dbReference type="GO" id="GO:0000722">
    <property type="term" value="P:telomere maintenance via recombination"/>
    <property type="evidence" value="ECO:0007669"/>
    <property type="project" value="TreeGrafter"/>
</dbReference>
<protein>
    <submittedName>
        <fullName evidence="2">DNA repair protein rad57</fullName>
    </submittedName>
</protein>
<dbReference type="GO" id="GO:0071140">
    <property type="term" value="P:resolution of mitotic recombination intermediates"/>
    <property type="evidence" value="ECO:0007669"/>
    <property type="project" value="TreeGrafter"/>
</dbReference>
<dbReference type="Gene3D" id="3.40.50.300">
    <property type="entry name" value="P-loop containing nucleotide triphosphate hydrolases"/>
    <property type="match status" value="1"/>
</dbReference>
<dbReference type="Proteomes" id="UP001149090">
    <property type="component" value="Unassembled WGS sequence"/>
</dbReference>
<dbReference type="GO" id="GO:0005524">
    <property type="term" value="F:ATP binding"/>
    <property type="evidence" value="ECO:0007669"/>
    <property type="project" value="InterPro"/>
</dbReference>
<feature type="domain" description="RecA family profile 1" evidence="1">
    <location>
        <begin position="92"/>
        <end position="258"/>
    </location>
</feature>
<keyword evidence="3" id="KW-1185">Reference proteome</keyword>
<dbReference type="GO" id="GO:0005657">
    <property type="term" value="C:replication fork"/>
    <property type="evidence" value="ECO:0007669"/>
    <property type="project" value="TreeGrafter"/>
</dbReference>
<dbReference type="EMBL" id="JAPDFW010000147">
    <property type="protein sequence ID" value="KAJ5066286.1"/>
    <property type="molecule type" value="Genomic_DNA"/>
</dbReference>
<reference evidence="2" key="1">
    <citation type="submission" date="2022-10" db="EMBL/GenBank/DDBJ databases">
        <title>Novel sulphate-reducing endosymbionts in the free-living metamonad Anaeramoeba.</title>
        <authorList>
            <person name="Jerlstrom-Hultqvist J."/>
            <person name="Cepicka I."/>
            <person name="Gallot-Lavallee L."/>
            <person name="Salas-Leiva D."/>
            <person name="Curtis B.A."/>
            <person name="Zahonova K."/>
            <person name="Pipaliya S."/>
            <person name="Dacks J."/>
            <person name="Roger A.J."/>
        </authorList>
    </citation>
    <scope>NUCLEOTIDE SEQUENCE</scope>
    <source>
        <strain evidence="2">BMAN</strain>
    </source>
</reference>
<dbReference type="GO" id="GO:0000400">
    <property type="term" value="F:four-way junction DNA binding"/>
    <property type="evidence" value="ECO:0007669"/>
    <property type="project" value="TreeGrafter"/>
</dbReference>
<dbReference type="OrthoDB" id="1861185at2759"/>